<dbReference type="GeneID" id="112916223"/>
<keyword evidence="4" id="KW-0175">Coiled coil</keyword>
<evidence type="ECO:0000313" key="7">
    <source>
        <dbReference type="Proteomes" id="UP001652641"/>
    </source>
</evidence>
<feature type="region of interest" description="Disordered" evidence="5">
    <location>
        <begin position="23"/>
        <end position="69"/>
    </location>
</feature>
<comment type="similarity">
    <text evidence="1">Belongs to the TRAFAC class TrmE-Era-EngA-EngB-Septin-like GTPase superfamily. AIG1/Toc34/Toc159-like paraseptin GTPase family. IAN subfamily.</text>
</comment>
<evidence type="ECO:0000256" key="4">
    <source>
        <dbReference type="SAM" id="Coils"/>
    </source>
</evidence>
<dbReference type="InterPro" id="IPR045058">
    <property type="entry name" value="GIMA/IAN/Toc"/>
</dbReference>
<keyword evidence="2" id="KW-0547">Nucleotide-binding</keyword>
<dbReference type="PANTHER" id="PTHR10903:SF182">
    <property type="entry name" value="GTPASE IMAP FAMILY MEMBER 4"/>
    <property type="match status" value="1"/>
</dbReference>
<sequence>MLQWIWECRYLFKMLLSFPLDTQRQRPRQREKRASCREPDVGLNPRNLGSGPELKEDAQPLSHPAPPNQNFLAQRFQRLATLSSQNKSFGSLLWRKPENPQLVQKKEFIAMAALKSSASSGASEPLSSCGLGSQDCRDSQLRLVLVGKTGAGKSATGNSIVGEKVFHSSIAAKSVTKVCKKGSSRWHGRELIVVDTPGIFDTEVQDADTCREIAHCILLTSPGPHALLLVVPLGRYTQEERKAMEKILQMFGPRARRYMILLFTRKDDLDGMHFQDYLKDASEDIQELVDMFRDRYCVFNNRATGTEQEAQRMQLLTLVQRVVMENEGGCYTNKMFQKAEEEIQKKIEVLQEFYRAELERQRVQIREEFGEKIRMLEDKLEQQKRQEEMEMKLAEREAFYALKQQNARNEVESESGILEIIMKVLEMAFHVFFYLFKED</sequence>
<evidence type="ECO:0000256" key="1">
    <source>
        <dbReference type="ARBA" id="ARBA00008535"/>
    </source>
</evidence>
<keyword evidence="7" id="KW-1185">Reference proteome</keyword>
<feature type="coiled-coil region" evidence="4">
    <location>
        <begin position="366"/>
        <end position="397"/>
    </location>
</feature>
<dbReference type="Gene3D" id="3.40.50.300">
    <property type="entry name" value="P-loop containing nucleotide triphosphate hydrolases"/>
    <property type="match status" value="1"/>
</dbReference>
<evidence type="ECO:0000259" key="6">
    <source>
        <dbReference type="PROSITE" id="PS51720"/>
    </source>
</evidence>
<gene>
    <name evidence="8 9 10" type="primary">GIMAP4</name>
</gene>
<evidence type="ECO:0000313" key="8">
    <source>
        <dbReference type="RefSeq" id="XP_072619190.1"/>
    </source>
</evidence>
<reference evidence="8 9" key="1">
    <citation type="submission" date="2025-05" db="UniProtKB">
        <authorList>
            <consortium name="RefSeq"/>
        </authorList>
    </citation>
    <scope>IDENTIFICATION</scope>
    <source>
        <tissue evidence="8 9">Cell line</tissue>
    </source>
</reference>
<dbReference type="CDD" id="cd01852">
    <property type="entry name" value="AIG1"/>
    <property type="match status" value="1"/>
</dbReference>
<proteinExistence type="inferred from homology"/>
<evidence type="ECO:0000313" key="10">
    <source>
        <dbReference type="RefSeq" id="XP_072619192.1"/>
    </source>
</evidence>
<evidence type="ECO:0000313" key="9">
    <source>
        <dbReference type="RefSeq" id="XP_072619191.1"/>
    </source>
</evidence>
<evidence type="ECO:0000256" key="5">
    <source>
        <dbReference type="SAM" id="MobiDB-lite"/>
    </source>
</evidence>
<dbReference type="PROSITE" id="PS51720">
    <property type="entry name" value="G_AIG1"/>
    <property type="match status" value="1"/>
</dbReference>
<organism evidence="7 9">
    <name type="scientific">Vulpes vulpes</name>
    <name type="common">Red fox</name>
    <dbReference type="NCBI Taxonomy" id="9627"/>
    <lineage>
        <taxon>Eukaryota</taxon>
        <taxon>Metazoa</taxon>
        <taxon>Chordata</taxon>
        <taxon>Craniata</taxon>
        <taxon>Vertebrata</taxon>
        <taxon>Euteleostomi</taxon>
        <taxon>Mammalia</taxon>
        <taxon>Eutheria</taxon>
        <taxon>Laurasiatheria</taxon>
        <taxon>Carnivora</taxon>
        <taxon>Caniformia</taxon>
        <taxon>Canidae</taxon>
        <taxon>Vulpes</taxon>
    </lineage>
</organism>
<dbReference type="RefSeq" id="XP_072619192.1">
    <property type="nucleotide sequence ID" value="XM_072763091.1"/>
</dbReference>
<keyword evidence="3" id="KW-0342">GTP-binding</keyword>
<dbReference type="InterPro" id="IPR027417">
    <property type="entry name" value="P-loop_NTPase"/>
</dbReference>
<dbReference type="Proteomes" id="UP001652641">
    <property type="component" value="Chromosome 7"/>
</dbReference>
<dbReference type="PANTHER" id="PTHR10903">
    <property type="entry name" value="GTPASE, IMAP FAMILY MEMBER-RELATED"/>
    <property type="match status" value="1"/>
</dbReference>
<evidence type="ECO:0000256" key="2">
    <source>
        <dbReference type="ARBA" id="ARBA00022741"/>
    </source>
</evidence>
<accession>A0ABM5AWM5</accession>
<evidence type="ECO:0000256" key="3">
    <source>
        <dbReference type="ARBA" id="ARBA00023134"/>
    </source>
</evidence>
<protein>
    <submittedName>
        <fullName evidence="8 9">GTPase IMAP family member 4 isoform X1</fullName>
    </submittedName>
</protein>
<dbReference type="Pfam" id="PF04548">
    <property type="entry name" value="AIG1"/>
    <property type="match status" value="1"/>
</dbReference>
<dbReference type="RefSeq" id="XP_072619190.1">
    <property type="nucleotide sequence ID" value="XM_072763089.1"/>
</dbReference>
<dbReference type="SUPFAM" id="SSF52540">
    <property type="entry name" value="P-loop containing nucleoside triphosphate hydrolases"/>
    <property type="match status" value="1"/>
</dbReference>
<name>A0ABM5AWM5_VULVU</name>
<dbReference type="RefSeq" id="XP_072619191.1">
    <property type="nucleotide sequence ID" value="XM_072763090.1"/>
</dbReference>
<dbReference type="InterPro" id="IPR006703">
    <property type="entry name" value="G_AIG1"/>
</dbReference>
<feature type="domain" description="AIG1-type G" evidence="6">
    <location>
        <begin position="138"/>
        <end position="340"/>
    </location>
</feature>